<dbReference type="OrthoDB" id="1110691at2759"/>
<keyword evidence="6" id="KW-1185">Reference proteome</keyword>
<dbReference type="PANTHER" id="PTHR33669:SF28">
    <property type="entry name" value="PROTEIN NIM1-INTERACTING 1"/>
    <property type="match status" value="1"/>
</dbReference>
<keyword evidence="3" id="KW-0539">Nucleus</keyword>
<feature type="region of interest" description="Disordered" evidence="4">
    <location>
        <begin position="45"/>
        <end position="69"/>
    </location>
</feature>
<proteinExistence type="inferred from homology"/>
<feature type="region of interest" description="Disordered" evidence="4">
    <location>
        <begin position="86"/>
        <end position="152"/>
    </location>
</feature>
<comment type="subcellular location">
    <subcellularLocation>
        <location evidence="1">Nucleus</location>
    </subcellularLocation>
</comment>
<evidence type="ECO:0000256" key="3">
    <source>
        <dbReference type="ARBA" id="ARBA00023242"/>
    </source>
</evidence>
<dbReference type="Proteomes" id="UP000694251">
    <property type="component" value="Chromosome 11"/>
</dbReference>
<evidence type="ECO:0000256" key="2">
    <source>
        <dbReference type="ARBA" id="ARBA00009937"/>
    </source>
</evidence>
<evidence type="ECO:0000256" key="1">
    <source>
        <dbReference type="ARBA" id="ARBA00004123"/>
    </source>
</evidence>
<evidence type="ECO:0000256" key="4">
    <source>
        <dbReference type="SAM" id="MobiDB-lite"/>
    </source>
</evidence>
<name>A0A8T1ZFB4_ARASU</name>
<dbReference type="InterPro" id="IPR031425">
    <property type="entry name" value="NPR1/NH1-interacting"/>
</dbReference>
<feature type="compositionally biased region" description="Acidic residues" evidence="4">
    <location>
        <begin position="103"/>
        <end position="135"/>
    </location>
</feature>
<accession>A0A8T1ZFB4</accession>
<feature type="compositionally biased region" description="Polar residues" evidence="4">
    <location>
        <begin position="54"/>
        <end position="65"/>
    </location>
</feature>
<comment type="caution">
    <text evidence="5">The sequence shown here is derived from an EMBL/GenBank/DDBJ whole genome shotgun (WGS) entry which is preliminary data.</text>
</comment>
<sequence length="152" mass="17910">MAIMNQEEENTEKKRINEIDEDEEEELENKKMEMFFNLIKNYQDAKKRRRQDLTQDSGDTASIPTKRSDYGIVPVFRAEDFSHCMDLNLKPSNSIIPTKNQQEEEEKQEDEKEDDNDDDDEEEDDDEGEEDDDEQVEKVTRKDNGLDLNLAL</sequence>
<protein>
    <submittedName>
        <fullName evidence="5">NPR1/NH1-interacting protein</fullName>
    </submittedName>
</protein>
<evidence type="ECO:0000313" key="6">
    <source>
        <dbReference type="Proteomes" id="UP000694251"/>
    </source>
</evidence>
<dbReference type="AlphaFoldDB" id="A0A8T1ZFB4"/>
<dbReference type="GO" id="GO:0005634">
    <property type="term" value="C:nucleus"/>
    <property type="evidence" value="ECO:0007669"/>
    <property type="project" value="UniProtKB-SubCell"/>
</dbReference>
<dbReference type="Pfam" id="PF15699">
    <property type="entry name" value="NPR1_interact"/>
    <property type="match status" value="1"/>
</dbReference>
<feature type="region of interest" description="Disordered" evidence="4">
    <location>
        <begin position="1"/>
        <end position="28"/>
    </location>
</feature>
<dbReference type="PANTHER" id="PTHR33669">
    <property type="entry name" value="PROTEIN NEGATIVE REGULATOR OF RESISTANCE"/>
    <property type="match status" value="1"/>
</dbReference>
<feature type="compositionally biased region" description="Basic and acidic residues" evidence="4">
    <location>
        <begin position="136"/>
        <end position="145"/>
    </location>
</feature>
<evidence type="ECO:0000313" key="5">
    <source>
        <dbReference type="EMBL" id="KAG7557945.1"/>
    </source>
</evidence>
<gene>
    <name evidence="5" type="ORF">ISN44_As11g038800</name>
</gene>
<reference evidence="5 6" key="1">
    <citation type="submission" date="2020-12" db="EMBL/GenBank/DDBJ databases">
        <title>Concerted genomic and epigenomic changes stabilize Arabidopsis allopolyploids.</title>
        <authorList>
            <person name="Chen Z."/>
        </authorList>
    </citation>
    <scope>NUCLEOTIDE SEQUENCE [LARGE SCALE GENOMIC DNA]</scope>
    <source>
        <strain evidence="5">As9502</strain>
        <tissue evidence="5">Leaf</tissue>
    </source>
</reference>
<organism evidence="5 6">
    <name type="scientific">Arabidopsis suecica</name>
    <name type="common">Swedish thale-cress</name>
    <name type="synonym">Cardaminopsis suecica</name>
    <dbReference type="NCBI Taxonomy" id="45249"/>
    <lineage>
        <taxon>Eukaryota</taxon>
        <taxon>Viridiplantae</taxon>
        <taxon>Streptophyta</taxon>
        <taxon>Embryophyta</taxon>
        <taxon>Tracheophyta</taxon>
        <taxon>Spermatophyta</taxon>
        <taxon>Magnoliopsida</taxon>
        <taxon>eudicotyledons</taxon>
        <taxon>Gunneridae</taxon>
        <taxon>Pentapetalae</taxon>
        <taxon>rosids</taxon>
        <taxon>malvids</taxon>
        <taxon>Brassicales</taxon>
        <taxon>Brassicaceae</taxon>
        <taxon>Camelineae</taxon>
        <taxon>Arabidopsis</taxon>
    </lineage>
</organism>
<dbReference type="GO" id="GO:0010112">
    <property type="term" value="P:regulation of systemic acquired resistance"/>
    <property type="evidence" value="ECO:0007669"/>
    <property type="project" value="InterPro"/>
</dbReference>
<dbReference type="EMBL" id="JAEFBJ010000011">
    <property type="protein sequence ID" value="KAG7557945.1"/>
    <property type="molecule type" value="Genomic_DNA"/>
</dbReference>
<feature type="compositionally biased region" description="Acidic residues" evidence="4">
    <location>
        <begin position="1"/>
        <end position="10"/>
    </location>
</feature>
<comment type="similarity">
    <text evidence="2">Belongs to the NPR1-interactor family.</text>
</comment>